<keyword evidence="1" id="KW-0472">Membrane</keyword>
<evidence type="ECO:0000256" key="1">
    <source>
        <dbReference type="SAM" id="Phobius"/>
    </source>
</evidence>
<feature type="transmembrane region" description="Helical" evidence="1">
    <location>
        <begin position="103"/>
        <end position="121"/>
    </location>
</feature>
<gene>
    <name evidence="2" type="ORF">TQ33_2180</name>
</gene>
<proteinExistence type="predicted"/>
<feature type="transmembrane region" description="Helical" evidence="1">
    <location>
        <begin position="53"/>
        <end position="71"/>
    </location>
</feature>
<evidence type="ECO:0000313" key="2">
    <source>
        <dbReference type="EMBL" id="AKE53106.1"/>
    </source>
</evidence>
<dbReference type="STRING" id="914150.TQ33_2180"/>
<evidence type="ECO:0000313" key="3">
    <source>
        <dbReference type="Proteomes" id="UP000034071"/>
    </source>
</evidence>
<name>A0A0F6RDN3_9GAMM</name>
<dbReference type="Proteomes" id="UP000034071">
    <property type="component" value="Chromosome"/>
</dbReference>
<protein>
    <submittedName>
        <fullName evidence="2">Uncharacterized protein</fullName>
    </submittedName>
</protein>
<keyword evidence="1" id="KW-0812">Transmembrane</keyword>
<reference evidence="2 3" key="1">
    <citation type="submission" date="2015-02" db="EMBL/GenBank/DDBJ databases">
        <title>Complete genome sequence of Kangiella geojedonensis strain YCS-5T.</title>
        <authorList>
            <person name="Kim K.M."/>
        </authorList>
    </citation>
    <scope>NUCLEOTIDE SEQUENCE [LARGE SCALE GENOMIC DNA]</scope>
    <source>
        <strain evidence="2 3">YCS-5</strain>
    </source>
</reference>
<feature type="transmembrane region" description="Helical" evidence="1">
    <location>
        <begin position="21"/>
        <end position="41"/>
    </location>
</feature>
<dbReference type="AlphaFoldDB" id="A0A0F6RDN3"/>
<dbReference type="HOGENOM" id="CLU_1945892_0_0_6"/>
<sequence length="129" mass="14270">MGYYKNSFKASASSESTELSNFRGWIIIAGLAFAVLSLFTLGNENVKEGLSGFLTAGVMIFIGTAISFLCDKHVLGRVFFLLTVLCAMSGLIFYSVHQATFEHFIFMVLGLTYLLGALWFLSKYHLSLD</sequence>
<keyword evidence="3" id="KW-1185">Reference proteome</keyword>
<dbReference type="EMBL" id="CP010975">
    <property type="protein sequence ID" value="AKE53106.1"/>
    <property type="molecule type" value="Genomic_DNA"/>
</dbReference>
<feature type="transmembrane region" description="Helical" evidence="1">
    <location>
        <begin position="78"/>
        <end position="97"/>
    </location>
</feature>
<keyword evidence="1" id="KW-1133">Transmembrane helix</keyword>
<organism evidence="2 3">
    <name type="scientific">Kangiella geojedonensis</name>
    <dbReference type="NCBI Taxonomy" id="914150"/>
    <lineage>
        <taxon>Bacteria</taxon>
        <taxon>Pseudomonadati</taxon>
        <taxon>Pseudomonadota</taxon>
        <taxon>Gammaproteobacteria</taxon>
        <taxon>Kangiellales</taxon>
        <taxon>Kangiellaceae</taxon>
        <taxon>Kangiella</taxon>
    </lineage>
</organism>
<accession>A0A0F6RDN3</accession>
<dbReference type="KEGG" id="kge:TQ33_2180"/>